<dbReference type="GO" id="GO:0005078">
    <property type="term" value="F:MAP-kinase scaffold activity"/>
    <property type="evidence" value="ECO:0007669"/>
    <property type="project" value="TreeGrafter"/>
</dbReference>
<comment type="similarity">
    <text evidence="2">Belongs to the JIP scaffold family.</text>
</comment>
<dbReference type="Pfam" id="PF00018">
    <property type="entry name" value="SH3_1"/>
    <property type="match status" value="1"/>
</dbReference>
<feature type="compositionally biased region" description="Low complexity" evidence="6">
    <location>
        <begin position="125"/>
        <end position="147"/>
    </location>
</feature>
<feature type="region of interest" description="Disordered" evidence="6">
    <location>
        <begin position="285"/>
        <end position="308"/>
    </location>
</feature>
<feature type="region of interest" description="Disordered" evidence="6">
    <location>
        <begin position="52"/>
        <end position="157"/>
    </location>
</feature>
<evidence type="ECO:0000256" key="7">
    <source>
        <dbReference type="SAM" id="Phobius"/>
    </source>
</evidence>
<name>A0AAN9GG44_9CAEN</name>
<keyword evidence="7" id="KW-0812">Transmembrane</keyword>
<dbReference type="FunFam" id="2.30.30.40:FF:000032">
    <property type="entry name" value="Putative C-Jun-amino-terminal kinase-interacting protein 2"/>
    <property type="match status" value="1"/>
</dbReference>
<evidence type="ECO:0000256" key="2">
    <source>
        <dbReference type="ARBA" id="ARBA00009866"/>
    </source>
</evidence>
<dbReference type="SMART" id="SM00462">
    <property type="entry name" value="PTB"/>
    <property type="match status" value="1"/>
</dbReference>
<protein>
    <recommendedName>
        <fullName evidence="12">JNK-interacting protein 1</fullName>
    </recommendedName>
</protein>
<feature type="domain" description="SH3" evidence="9">
    <location>
        <begin position="573"/>
        <end position="634"/>
    </location>
</feature>
<gene>
    <name evidence="10" type="ORF">V1264_015558</name>
</gene>
<dbReference type="SUPFAM" id="SSF50044">
    <property type="entry name" value="SH3-domain"/>
    <property type="match status" value="1"/>
</dbReference>
<dbReference type="SMART" id="SM00326">
    <property type="entry name" value="SH3"/>
    <property type="match status" value="1"/>
</dbReference>
<feature type="compositionally biased region" description="Low complexity" evidence="6">
    <location>
        <begin position="96"/>
        <end position="107"/>
    </location>
</feature>
<dbReference type="PROSITE" id="PS50002">
    <property type="entry name" value="SH3"/>
    <property type="match status" value="1"/>
</dbReference>
<evidence type="ECO:0008006" key="12">
    <source>
        <dbReference type="Google" id="ProtNLM"/>
    </source>
</evidence>
<keyword evidence="11" id="KW-1185">Reference proteome</keyword>
<dbReference type="PROSITE" id="PS01179">
    <property type="entry name" value="PID"/>
    <property type="match status" value="1"/>
</dbReference>
<sequence length="786" mass="85567">MPLVSECLWNVVVTSVLLIAYPLFLSLCLWTMCLTKLYSLPSHRLVADISPDTLEESEESTPSSSSSSSSSEDEEGKMKIFDEASDTSRENNNRFTTTTSSASATASPGKTSKEIYTQGRFSNGTSSPSVACTSRSSSPSSQPSTSSALELDPEEDGAELVCDVEEEKCQEELNSNLSALDCTTRIAGPTSDKEEGVVQEERYRGNSATLVQGTKRCSDDLPDVCISHQPPHFYLDPESTNAVVNATAANDDDSDAESIEDISISQNVPNCPPPLPAFPVSPAPHRRGRMGAAAEVTGGASGSSSDSDGAVAVKARMQLDIHRPLTKYHGHYTLACDVTPSPMQENVTMANTLAVVSASSATTPSALASNTSNSCNNSSIIKVPRRPRKLPEIPRKHQGMATVSSCMTRSIFDEIQEALVREASVDEPFEAPAISTSDVDAAQQYPFIHKHMGHLFDKKRLLIGYATSPAKSSRSRHTSSSSSSVASEAGPPPAKPCRSRNVSGSSVTSEAGAAASLEEEVSFAQAQAVSRPLSEISSASATVTCSQQRRRKNSDGDGSRRHSSSSMSTPYHDLEVTHRGMHRFIPRHADEVQVGIGDPIHVIKEYDDLWCEGVNLRSGERGIFPAMYANDLKFLEDSDGDEEHWKFTMRFLGAVEVTSSSGDFALCQAINKVAQQGRNVKTASLCTLEINQYGIRMLDKSKEGHESKKFTNFFALKNISFCGTHPSNNRYFAFITKHPREARFACHVFHSDRSTHRARDALGNAFKRFYQEYMAFTHPTEDIWIE</sequence>
<dbReference type="Proteomes" id="UP001374579">
    <property type="component" value="Unassembled WGS sequence"/>
</dbReference>
<evidence type="ECO:0000259" key="9">
    <source>
        <dbReference type="PROSITE" id="PS50002"/>
    </source>
</evidence>
<evidence type="ECO:0000256" key="1">
    <source>
        <dbReference type="ARBA" id="ARBA00004496"/>
    </source>
</evidence>
<comment type="subcellular location">
    <subcellularLocation>
        <location evidence="1">Cytoplasm</location>
    </subcellularLocation>
</comment>
<feature type="compositionally biased region" description="Low complexity" evidence="6">
    <location>
        <begin position="60"/>
        <end position="70"/>
    </location>
</feature>
<organism evidence="10 11">
    <name type="scientific">Littorina saxatilis</name>
    <dbReference type="NCBI Taxonomy" id="31220"/>
    <lineage>
        <taxon>Eukaryota</taxon>
        <taxon>Metazoa</taxon>
        <taxon>Spiralia</taxon>
        <taxon>Lophotrochozoa</taxon>
        <taxon>Mollusca</taxon>
        <taxon>Gastropoda</taxon>
        <taxon>Caenogastropoda</taxon>
        <taxon>Littorinimorpha</taxon>
        <taxon>Littorinoidea</taxon>
        <taxon>Littorinidae</taxon>
        <taxon>Littorina</taxon>
    </lineage>
</organism>
<evidence type="ECO:0000313" key="10">
    <source>
        <dbReference type="EMBL" id="KAK7107673.1"/>
    </source>
</evidence>
<dbReference type="Gene3D" id="2.30.30.40">
    <property type="entry name" value="SH3 Domains"/>
    <property type="match status" value="1"/>
</dbReference>
<evidence type="ECO:0000256" key="3">
    <source>
        <dbReference type="ARBA" id="ARBA00022443"/>
    </source>
</evidence>
<dbReference type="GO" id="GO:0008432">
    <property type="term" value="F:JUN kinase binding"/>
    <property type="evidence" value="ECO:0007669"/>
    <property type="project" value="TreeGrafter"/>
</dbReference>
<feature type="transmembrane region" description="Helical" evidence="7">
    <location>
        <begin position="7"/>
        <end position="32"/>
    </location>
</feature>
<feature type="compositionally biased region" description="Low complexity" evidence="6">
    <location>
        <begin position="468"/>
        <end position="489"/>
    </location>
</feature>
<feature type="compositionally biased region" description="Basic and acidic residues" evidence="6">
    <location>
        <begin position="76"/>
        <end position="92"/>
    </location>
</feature>
<feature type="domain" description="PID" evidence="8">
    <location>
        <begin position="646"/>
        <end position="774"/>
    </location>
</feature>
<dbReference type="EMBL" id="JBAMIC010000004">
    <property type="protein sequence ID" value="KAK7107673.1"/>
    <property type="molecule type" value="Genomic_DNA"/>
</dbReference>
<dbReference type="CDD" id="cd01212">
    <property type="entry name" value="PTB_JIP"/>
    <property type="match status" value="1"/>
</dbReference>
<dbReference type="PANTHER" id="PTHR47437">
    <property type="entry name" value="JNK-INTERACTING PROTEIN 1-LIKE PROTEIN"/>
    <property type="match status" value="1"/>
</dbReference>
<dbReference type="InterPro" id="IPR011993">
    <property type="entry name" value="PH-like_dom_sf"/>
</dbReference>
<keyword evidence="4" id="KW-0963">Cytoplasm</keyword>
<evidence type="ECO:0000259" key="8">
    <source>
        <dbReference type="PROSITE" id="PS01179"/>
    </source>
</evidence>
<dbReference type="InterPro" id="IPR047178">
    <property type="entry name" value="JIP1_scaffold"/>
</dbReference>
<accession>A0AAN9GG44</accession>
<dbReference type="GO" id="GO:0046328">
    <property type="term" value="P:regulation of JNK cascade"/>
    <property type="evidence" value="ECO:0007669"/>
    <property type="project" value="InterPro"/>
</dbReference>
<evidence type="ECO:0000256" key="5">
    <source>
        <dbReference type="PROSITE-ProRule" id="PRU00192"/>
    </source>
</evidence>
<dbReference type="SUPFAM" id="SSF50729">
    <property type="entry name" value="PH domain-like"/>
    <property type="match status" value="1"/>
</dbReference>
<evidence type="ECO:0000256" key="6">
    <source>
        <dbReference type="SAM" id="MobiDB-lite"/>
    </source>
</evidence>
<keyword evidence="7" id="KW-1133">Transmembrane helix</keyword>
<keyword evidence="7" id="KW-0472">Membrane</keyword>
<dbReference type="InterPro" id="IPR006020">
    <property type="entry name" value="PTB/PI_dom"/>
</dbReference>
<dbReference type="Pfam" id="PF00640">
    <property type="entry name" value="PID"/>
    <property type="match status" value="1"/>
</dbReference>
<comment type="caution">
    <text evidence="10">The sequence shown here is derived from an EMBL/GenBank/DDBJ whole genome shotgun (WGS) entry which is preliminary data.</text>
</comment>
<dbReference type="CDD" id="cd11801">
    <property type="entry name" value="SH3_JIP1_like"/>
    <property type="match status" value="1"/>
</dbReference>
<dbReference type="InterPro" id="IPR001452">
    <property type="entry name" value="SH3_domain"/>
</dbReference>
<dbReference type="InterPro" id="IPR036028">
    <property type="entry name" value="SH3-like_dom_sf"/>
</dbReference>
<dbReference type="GO" id="GO:0007254">
    <property type="term" value="P:JNK cascade"/>
    <property type="evidence" value="ECO:0007669"/>
    <property type="project" value="TreeGrafter"/>
</dbReference>
<feature type="compositionally biased region" description="Polar residues" evidence="6">
    <location>
        <begin position="537"/>
        <end position="547"/>
    </location>
</feature>
<evidence type="ECO:0000313" key="11">
    <source>
        <dbReference type="Proteomes" id="UP001374579"/>
    </source>
</evidence>
<dbReference type="PANTHER" id="PTHR47437:SF4">
    <property type="entry name" value="JNK-INTERACTING PROTEIN 1-LIKE PROTEIN"/>
    <property type="match status" value="1"/>
</dbReference>
<feature type="region of interest" description="Disordered" evidence="6">
    <location>
        <begin position="537"/>
        <end position="572"/>
    </location>
</feature>
<reference evidence="10 11" key="1">
    <citation type="submission" date="2024-02" db="EMBL/GenBank/DDBJ databases">
        <title>Chromosome-scale genome assembly of the rough periwinkle Littorina saxatilis.</title>
        <authorList>
            <person name="De Jode A."/>
            <person name="Faria R."/>
            <person name="Formenti G."/>
            <person name="Sims Y."/>
            <person name="Smith T.P."/>
            <person name="Tracey A."/>
            <person name="Wood J.M.D."/>
            <person name="Zagrodzka Z.B."/>
            <person name="Johannesson K."/>
            <person name="Butlin R.K."/>
            <person name="Leder E.H."/>
        </authorList>
    </citation>
    <scope>NUCLEOTIDE SEQUENCE [LARGE SCALE GENOMIC DNA]</scope>
    <source>
        <strain evidence="10">Snail1</strain>
        <tissue evidence="10">Muscle</tissue>
    </source>
</reference>
<feature type="region of interest" description="Disordered" evidence="6">
    <location>
        <begin position="468"/>
        <end position="506"/>
    </location>
</feature>
<evidence type="ECO:0000256" key="4">
    <source>
        <dbReference type="ARBA" id="ARBA00022490"/>
    </source>
</evidence>
<keyword evidence="3 5" id="KW-0728">SH3 domain</keyword>
<dbReference type="AlphaFoldDB" id="A0AAN9GG44"/>
<dbReference type="GO" id="GO:0005737">
    <property type="term" value="C:cytoplasm"/>
    <property type="evidence" value="ECO:0007669"/>
    <property type="project" value="UniProtKB-SubCell"/>
</dbReference>
<proteinExistence type="inferred from homology"/>
<dbReference type="Gene3D" id="2.30.29.30">
    <property type="entry name" value="Pleckstrin-homology domain (PH domain)/Phosphotyrosine-binding domain (PTB)"/>
    <property type="match status" value="1"/>
</dbReference>